<name>A0A1G6MJ29_9BACT</name>
<protein>
    <submittedName>
        <fullName evidence="2">Uncharacterized protein</fullName>
    </submittedName>
</protein>
<dbReference type="RefSeq" id="WP_170830076.1">
    <property type="nucleotide sequence ID" value="NZ_FMYP01000036.1"/>
</dbReference>
<evidence type="ECO:0000313" key="3">
    <source>
        <dbReference type="Proteomes" id="UP000199452"/>
    </source>
</evidence>
<keyword evidence="3" id="KW-1185">Reference proteome</keyword>
<feature type="compositionally biased region" description="Low complexity" evidence="1">
    <location>
        <begin position="27"/>
        <end position="39"/>
    </location>
</feature>
<gene>
    <name evidence="2" type="ORF">SAMN05216323_103628</name>
</gene>
<organism evidence="2 3">
    <name type="scientific">Williamwhitmania taraxaci</name>
    <dbReference type="NCBI Taxonomy" id="1640674"/>
    <lineage>
        <taxon>Bacteria</taxon>
        <taxon>Pseudomonadati</taxon>
        <taxon>Bacteroidota</taxon>
        <taxon>Bacteroidia</taxon>
        <taxon>Bacteroidales</taxon>
        <taxon>Williamwhitmaniaceae</taxon>
        <taxon>Williamwhitmania</taxon>
    </lineage>
</organism>
<dbReference type="EMBL" id="FMYP01000036">
    <property type="protein sequence ID" value="SDC55519.1"/>
    <property type="molecule type" value="Genomic_DNA"/>
</dbReference>
<dbReference type="Proteomes" id="UP000199452">
    <property type="component" value="Unassembled WGS sequence"/>
</dbReference>
<feature type="compositionally biased region" description="Basic and acidic residues" evidence="1">
    <location>
        <begin position="1"/>
        <end position="18"/>
    </location>
</feature>
<reference evidence="2 3" key="1">
    <citation type="submission" date="2016-09" db="EMBL/GenBank/DDBJ databases">
        <authorList>
            <person name="Capua I."/>
            <person name="De Benedictis P."/>
            <person name="Joannis T."/>
            <person name="Lombin L.H."/>
            <person name="Cattoli G."/>
        </authorList>
    </citation>
    <scope>NUCLEOTIDE SEQUENCE [LARGE SCALE GENOMIC DNA]</scope>
    <source>
        <strain evidence="2 3">A7P-90m</strain>
    </source>
</reference>
<evidence type="ECO:0000256" key="1">
    <source>
        <dbReference type="SAM" id="MobiDB-lite"/>
    </source>
</evidence>
<proteinExistence type="predicted"/>
<sequence length="50" mass="5443">MKETKETKPNAELDKKPEQSSPAKPAQTTGEESSQESEGIPYNPPPPPVH</sequence>
<feature type="region of interest" description="Disordered" evidence="1">
    <location>
        <begin position="1"/>
        <end position="50"/>
    </location>
</feature>
<dbReference type="AlphaFoldDB" id="A0A1G6MJ29"/>
<accession>A0A1G6MJ29</accession>
<evidence type="ECO:0000313" key="2">
    <source>
        <dbReference type="EMBL" id="SDC55519.1"/>
    </source>
</evidence>